<evidence type="ECO:0000313" key="1">
    <source>
        <dbReference type="Proteomes" id="UP000515153"/>
    </source>
</evidence>
<reference evidence="2" key="3">
    <citation type="submission" date="2025-08" db="UniProtKB">
        <authorList>
            <consortium name="RefSeq"/>
        </authorList>
    </citation>
    <scope>IDENTIFICATION</scope>
    <source>
        <strain evidence="2">NI907</strain>
    </source>
</reference>
<dbReference type="GeneID" id="41958933"/>
<dbReference type="AlphaFoldDB" id="A0A6P8BDB9"/>
<accession>A0A6P8BDB9</accession>
<sequence>LVYKQEKVWRLGSKSPSFPHPTQTSFSLISFSHSLQSCARCSLHSFLIQLLEHIELCSLFHINYFLISSLHDLFS</sequence>
<feature type="non-terminal residue" evidence="2">
    <location>
        <position position="75"/>
    </location>
</feature>
<dbReference type="KEGG" id="pgri:PgNI_03972"/>
<organism evidence="1 2">
    <name type="scientific">Pyricularia grisea</name>
    <name type="common">Crabgrass-specific blast fungus</name>
    <name type="synonym">Magnaporthe grisea</name>
    <dbReference type="NCBI Taxonomy" id="148305"/>
    <lineage>
        <taxon>Eukaryota</taxon>
        <taxon>Fungi</taxon>
        <taxon>Dikarya</taxon>
        <taxon>Ascomycota</taxon>
        <taxon>Pezizomycotina</taxon>
        <taxon>Sordariomycetes</taxon>
        <taxon>Sordariomycetidae</taxon>
        <taxon>Magnaporthales</taxon>
        <taxon>Pyriculariaceae</taxon>
        <taxon>Pyricularia</taxon>
    </lineage>
</organism>
<evidence type="ECO:0000313" key="2">
    <source>
        <dbReference type="RefSeq" id="XP_030985116.1"/>
    </source>
</evidence>
<proteinExistence type="predicted"/>
<reference evidence="2" key="1">
    <citation type="journal article" date="2019" name="Mol. Biol. Evol.">
        <title>Blast fungal genomes show frequent chromosomal changes, gene gains and losses, and effector gene turnover.</title>
        <authorList>
            <person name="Gomez Luciano L.B."/>
            <person name="Jason Tsai I."/>
            <person name="Chuma I."/>
            <person name="Tosa Y."/>
            <person name="Chen Y.H."/>
            <person name="Li J.Y."/>
            <person name="Li M.Y."/>
            <person name="Jade Lu M.Y."/>
            <person name="Nakayashiki H."/>
            <person name="Li W.H."/>
        </authorList>
    </citation>
    <scope>NUCLEOTIDE SEQUENCE</scope>
    <source>
        <strain evidence="2">NI907</strain>
    </source>
</reference>
<feature type="non-terminal residue" evidence="2">
    <location>
        <position position="1"/>
    </location>
</feature>
<dbReference type="RefSeq" id="XP_030985116.1">
    <property type="nucleotide sequence ID" value="XM_031124024.1"/>
</dbReference>
<protein>
    <submittedName>
        <fullName evidence="2">Uncharacterized protein</fullName>
    </submittedName>
</protein>
<reference evidence="2" key="2">
    <citation type="submission" date="2019-10" db="EMBL/GenBank/DDBJ databases">
        <authorList>
            <consortium name="NCBI Genome Project"/>
        </authorList>
    </citation>
    <scope>NUCLEOTIDE SEQUENCE</scope>
    <source>
        <strain evidence="2">NI907</strain>
    </source>
</reference>
<keyword evidence="1" id="KW-1185">Reference proteome</keyword>
<dbReference type="Proteomes" id="UP000515153">
    <property type="component" value="Unplaced"/>
</dbReference>
<gene>
    <name evidence="2" type="ORF">PgNI_03972</name>
</gene>
<name>A0A6P8BDB9_PYRGI</name>